<gene>
    <name evidence="2" type="ORF">RF679_02375</name>
</gene>
<dbReference type="Proteomes" id="UP001181355">
    <property type="component" value="Chromosome"/>
</dbReference>
<dbReference type="RefSeq" id="WP_309482631.1">
    <property type="nucleotide sequence ID" value="NZ_CP133720.1"/>
</dbReference>
<dbReference type="Pfam" id="PF17263">
    <property type="entry name" value="DUF5329"/>
    <property type="match status" value="1"/>
</dbReference>
<feature type="chain" id="PRO_5046330768" evidence="1">
    <location>
        <begin position="21"/>
        <end position="122"/>
    </location>
</feature>
<proteinExistence type="predicted"/>
<accession>A0ABY9RIU0</accession>
<sequence>MKKIGLLLAMSLFFCLPSFAVEMPPQSKTEVDGLLKRLAGSGCQFNRNGSWYSAQEAKEHLAKKFDYVLEKKMVASAEQFIEVAASKSSMSGKPYQVKCGDAPAQNSAEWLLASLRDMRAKK</sequence>
<organism evidence="2 3">
    <name type="scientific">Undibacterium cyanobacteriorum</name>
    <dbReference type="NCBI Taxonomy" id="3073561"/>
    <lineage>
        <taxon>Bacteria</taxon>
        <taxon>Pseudomonadati</taxon>
        <taxon>Pseudomonadota</taxon>
        <taxon>Betaproteobacteria</taxon>
        <taxon>Burkholderiales</taxon>
        <taxon>Oxalobacteraceae</taxon>
        <taxon>Undibacterium</taxon>
    </lineage>
</organism>
<protein>
    <submittedName>
        <fullName evidence="2">DUF5329 domain-containing protein</fullName>
    </submittedName>
</protein>
<evidence type="ECO:0000313" key="3">
    <source>
        <dbReference type="Proteomes" id="UP001181355"/>
    </source>
</evidence>
<reference evidence="2" key="1">
    <citation type="submission" date="2023-09" db="EMBL/GenBank/DDBJ databases">
        <title>Undibacterium sp. 20NA77.5 isolated from freshwater.</title>
        <authorList>
            <person name="Le V."/>
            <person name="Ko S.-R."/>
            <person name="Ahn C.-Y."/>
            <person name="Oh H.-M."/>
        </authorList>
    </citation>
    <scope>NUCLEOTIDE SEQUENCE</scope>
    <source>
        <strain evidence="2">20NA77.5</strain>
    </source>
</reference>
<feature type="signal peptide" evidence="1">
    <location>
        <begin position="1"/>
        <end position="20"/>
    </location>
</feature>
<evidence type="ECO:0000313" key="2">
    <source>
        <dbReference type="EMBL" id="WMW81141.1"/>
    </source>
</evidence>
<dbReference type="EMBL" id="CP133720">
    <property type="protein sequence ID" value="WMW81141.1"/>
    <property type="molecule type" value="Genomic_DNA"/>
</dbReference>
<dbReference type="InterPro" id="IPR035242">
    <property type="entry name" value="DUF5329"/>
</dbReference>
<evidence type="ECO:0000256" key="1">
    <source>
        <dbReference type="SAM" id="SignalP"/>
    </source>
</evidence>
<keyword evidence="1" id="KW-0732">Signal</keyword>
<name>A0ABY9RIU0_9BURK</name>
<keyword evidence="3" id="KW-1185">Reference proteome</keyword>